<dbReference type="AlphaFoldDB" id="A0A9W6WYW7"/>
<proteinExistence type="predicted"/>
<feature type="region of interest" description="Disordered" evidence="1">
    <location>
        <begin position="23"/>
        <end position="42"/>
    </location>
</feature>
<gene>
    <name evidence="2" type="ORF">Plil01_000894500</name>
</gene>
<organism evidence="2 3">
    <name type="scientific">Phytophthora lilii</name>
    <dbReference type="NCBI Taxonomy" id="2077276"/>
    <lineage>
        <taxon>Eukaryota</taxon>
        <taxon>Sar</taxon>
        <taxon>Stramenopiles</taxon>
        <taxon>Oomycota</taxon>
        <taxon>Peronosporomycetes</taxon>
        <taxon>Peronosporales</taxon>
        <taxon>Peronosporaceae</taxon>
        <taxon>Phytophthora</taxon>
    </lineage>
</organism>
<comment type="caution">
    <text evidence="2">The sequence shown here is derived from an EMBL/GenBank/DDBJ whole genome shotgun (WGS) entry which is preliminary data.</text>
</comment>
<feature type="compositionally biased region" description="Polar residues" evidence="1">
    <location>
        <begin position="23"/>
        <end position="38"/>
    </location>
</feature>
<evidence type="ECO:0000313" key="3">
    <source>
        <dbReference type="Proteomes" id="UP001165083"/>
    </source>
</evidence>
<protein>
    <submittedName>
        <fullName evidence="2">Unnamed protein product</fullName>
    </submittedName>
</protein>
<reference evidence="2" key="1">
    <citation type="submission" date="2023-04" db="EMBL/GenBank/DDBJ databases">
        <title>Phytophthora lilii NBRC 32176.</title>
        <authorList>
            <person name="Ichikawa N."/>
            <person name="Sato H."/>
            <person name="Tonouchi N."/>
        </authorList>
    </citation>
    <scope>NUCLEOTIDE SEQUENCE</scope>
    <source>
        <strain evidence="2">NBRC 32176</strain>
    </source>
</reference>
<name>A0A9W6WYW7_9STRA</name>
<keyword evidence="3" id="KW-1185">Reference proteome</keyword>
<dbReference type="OrthoDB" id="125073at2759"/>
<evidence type="ECO:0000313" key="2">
    <source>
        <dbReference type="EMBL" id="GMF22439.1"/>
    </source>
</evidence>
<evidence type="ECO:0000256" key="1">
    <source>
        <dbReference type="SAM" id="MobiDB-lite"/>
    </source>
</evidence>
<dbReference type="EMBL" id="BSXW01000441">
    <property type="protein sequence ID" value="GMF22439.1"/>
    <property type="molecule type" value="Genomic_DNA"/>
</dbReference>
<sequence length="119" mass="13455">MFVKVHRQVDTICNNTPSASAQAAVHSTTATSREQTARNGKKNAGFIPRRVLSIYQVNWIQQQMKRDGSVCDSYLISCAREDDDCPNDRAHFVPKKLPDIVKAEINKRFGGLKTEHKRL</sequence>
<accession>A0A9W6WYW7</accession>
<dbReference type="Proteomes" id="UP001165083">
    <property type="component" value="Unassembled WGS sequence"/>
</dbReference>